<evidence type="ECO:0000256" key="3">
    <source>
        <dbReference type="ARBA" id="ARBA00022553"/>
    </source>
</evidence>
<feature type="coiled-coil region" evidence="5">
    <location>
        <begin position="784"/>
        <end position="814"/>
    </location>
</feature>
<keyword evidence="2" id="KW-0963">Cytoplasm</keyword>
<feature type="compositionally biased region" description="Acidic residues" evidence="6">
    <location>
        <begin position="405"/>
        <end position="420"/>
    </location>
</feature>
<dbReference type="InterPro" id="IPR025223">
    <property type="entry name" value="S1-like_RNA-bd_dom"/>
</dbReference>
<feature type="compositionally biased region" description="Basic and acidic residues" evidence="6">
    <location>
        <begin position="608"/>
        <end position="625"/>
    </location>
</feature>
<accession>A0A6P3WE08</accession>
<evidence type="ECO:0000256" key="5">
    <source>
        <dbReference type="SAM" id="Coils"/>
    </source>
</evidence>
<dbReference type="SMART" id="SM01122">
    <property type="entry name" value="DBC1"/>
    <property type="match status" value="1"/>
</dbReference>
<feature type="domain" description="DBC1/CARP1 catalytically inactive NUDIX hydrolase" evidence="7">
    <location>
        <begin position="310"/>
        <end position="431"/>
    </location>
</feature>
<evidence type="ECO:0000256" key="2">
    <source>
        <dbReference type="ARBA" id="ARBA00022490"/>
    </source>
</evidence>
<feature type="compositionally biased region" description="Basic residues" evidence="6">
    <location>
        <begin position="523"/>
        <end position="538"/>
    </location>
</feature>
<dbReference type="AlphaFoldDB" id="A0A6P3WE08"/>
<evidence type="ECO:0000259" key="7">
    <source>
        <dbReference type="SMART" id="SM01122"/>
    </source>
</evidence>
<dbReference type="Pfam" id="PF19256">
    <property type="entry name" value="LAIKA"/>
    <property type="match status" value="1"/>
</dbReference>
<sequence>MDTQMKQRVFTGVVTQLQDNYGMVDQDVHFQMSDVIGRYPQIGEKVLVKAVKDSAQAISWTAQTVQTLNGQPFKSPPPLLPSMSSNQKPGILGRQPQPLLKSPKIPPLIPNMQSNPGKGLLQMPHHLQPPWGAQYEGWGGGGSSRKRHNEGGGGRRGGRWEDGAAWGGDGINQKRRRWKGIGDDEAPRKSTTAPQQSCPLFSCFPRDSLACESLEVQRRYPHLPLPSSLLHLQLSWTESFPPDRPLALCGPCLFRAGDPQTSEQVEGTEAPDSDSEFTVKVMLLSMPGVEDLYTECCQLQQEDQGTKGSAVHPSTLIKFLLLESKGNLQLVGGHWSAEEDGPSPAKDPSSLIRTAVRCTLQQTGLDLGPCTQWHKMAEIRYLSEQRVETVVLLLPDVWNLPHTEPEEEAPKEEEQEEQEDSAPSLPVPPALMVNPCAGSTLPIVSLASLLEPQNSKTQEAFEVGLMAELFCEMLQRDFGLQLYRCLSCLPLSPGPKAEKSEDDAPETSEQGASNTKEEPKKNEKGKRKSASKEGKKRKGSVEKEDDTEKEKKDDTEKEKKDDTEKEKKDDTEKEKKDEEEKVKPEKAEETENLAEDKKNSESAEVPGEEEKTADVADNHATKENDGPLGWSAVLPRSVLLSWVFFDRKLEGSLREQDLQSILLSLGLYLTPDQAMELVKKTTVNDLCQYRKLCAQWDDSDLPCDVSLQGNQALLPGQASTGKERAPTRRSGAKGSGTDVVSYKGSMVNISSLLQTLEKGTAVQRALEQRVCTLQTKLVEVQLGKEAQEEQQQGSEELRSRLEQAEKLNKLYERNLKENAGHMLAVIEKMQKMVDQTTSLTDSKKAKDEKV</sequence>
<keyword evidence="4 5" id="KW-0175">Coiled coil</keyword>
<dbReference type="RefSeq" id="XP_012696170.2">
    <property type="nucleotide sequence ID" value="XM_012840716.3"/>
</dbReference>
<dbReference type="InterPro" id="IPR025954">
    <property type="entry name" value="DBC1/CARP1_inactive_NUDIX"/>
</dbReference>
<evidence type="ECO:0000313" key="9">
    <source>
        <dbReference type="RefSeq" id="XP_012696170.2"/>
    </source>
</evidence>
<feature type="region of interest" description="Disordered" evidence="6">
    <location>
        <begin position="715"/>
        <end position="736"/>
    </location>
</feature>
<proteinExistence type="predicted"/>
<reference evidence="9" key="1">
    <citation type="submission" date="2025-08" db="UniProtKB">
        <authorList>
            <consortium name="RefSeq"/>
        </authorList>
    </citation>
    <scope>IDENTIFICATION</scope>
</reference>
<organism evidence="8 9">
    <name type="scientific">Clupea harengus</name>
    <name type="common">Atlantic herring</name>
    <dbReference type="NCBI Taxonomy" id="7950"/>
    <lineage>
        <taxon>Eukaryota</taxon>
        <taxon>Metazoa</taxon>
        <taxon>Chordata</taxon>
        <taxon>Craniata</taxon>
        <taxon>Vertebrata</taxon>
        <taxon>Euteleostomi</taxon>
        <taxon>Actinopterygii</taxon>
        <taxon>Neopterygii</taxon>
        <taxon>Teleostei</taxon>
        <taxon>Clupei</taxon>
        <taxon>Clupeiformes</taxon>
        <taxon>Clupeoidei</taxon>
        <taxon>Clupeidae</taxon>
        <taxon>Clupea</taxon>
    </lineage>
</organism>
<dbReference type="PANTHER" id="PTHR14304">
    <property type="entry name" value="CELL DIVISION CYCLE AND APOPTOSIS REGULATOR PROTEIN"/>
    <property type="match status" value="1"/>
</dbReference>
<dbReference type="GeneID" id="105911862"/>
<dbReference type="InterPro" id="IPR025224">
    <property type="entry name" value="CCAR1/CCAR2"/>
</dbReference>
<feature type="region of interest" description="Disordered" evidence="6">
    <location>
        <begin position="495"/>
        <end position="628"/>
    </location>
</feature>
<evidence type="ECO:0000256" key="1">
    <source>
        <dbReference type="ARBA" id="ARBA00004496"/>
    </source>
</evidence>
<protein>
    <submittedName>
        <fullName evidence="9">Cell cycle and apoptosis regulator protein 2</fullName>
    </submittedName>
</protein>
<dbReference type="KEGG" id="char:105911862"/>
<keyword evidence="3" id="KW-0597">Phosphoprotein</keyword>
<dbReference type="OrthoDB" id="21006at2759"/>
<dbReference type="GO" id="GO:0005737">
    <property type="term" value="C:cytoplasm"/>
    <property type="evidence" value="ECO:0007669"/>
    <property type="project" value="UniProtKB-SubCell"/>
</dbReference>
<dbReference type="GO" id="GO:0005634">
    <property type="term" value="C:nucleus"/>
    <property type="evidence" value="ECO:0007669"/>
    <property type="project" value="TreeGrafter"/>
</dbReference>
<evidence type="ECO:0000313" key="8">
    <source>
        <dbReference type="Proteomes" id="UP000515152"/>
    </source>
</evidence>
<evidence type="ECO:0000256" key="4">
    <source>
        <dbReference type="ARBA" id="ARBA00023054"/>
    </source>
</evidence>
<feature type="compositionally biased region" description="Basic and acidic residues" evidence="6">
    <location>
        <begin position="539"/>
        <end position="601"/>
    </location>
</feature>
<feature type="region of interest" description="Disordered" evidence="6">
    <location>
        <begin position="131"/>
        <end position="197"/>
    </location>
</feature>
<gene>
    <name evidence="9" type="primary">ccar2</name>
</gene>
<dbReference type="GO" id="GO:0006355">
    <property type="term" value="P:regulation of DNA-templated transcription"/>
    <property type="evidence" value="ECO:0007669"/>
    <property type="project" value="InterPro"/>
</dbReference>
<name>A0A6P3WE08_CLUHA</name>
<dbReference type="Pfam" id="PF14443">
    <property type="entry name" value="DBC1"/>
    <property type="match status" value="1"/>
</dbReference>
<dbReference type="InterPro" id="IPR045353">
    <property type="entry name" value="LAIKA"/>
</dbReference>
<comment type="subcellular location">
    <subcellularLocation>
        <location evidence="1">Cytoplasm</location>
    </subcellularLocation>
</comment>
<dbReference type="PANTHER" id="PTHR14304:SF12">
    <property type="entry name" value="CELL CYCLE AND APOPTOSIS REGULATOR PROTEIN 2"/>
    <property type="match status" value="1"/>
</dbReference>
<dbReference type="Proteomes" id="UP000515152">
    <property type="component" value="Chromosome 21"/>
</dbReference>
<dbReference type="CTD" id="57805"/>
<keyword evidence="8" id="KW-1185">Reference proteome</keyword>
<evidence type="ECO:0000256" key="6">
    <source>
        <dbReference type="SAM" id="MobiDB-lite"/>
    </source>
</evidence>
<dbReference type="Pfam" id="PF14444">
    <property type="entry name" value="S1-like"/>
    <property type="match status" value="1"/>
</dbReference>
<feature type="region of interest" description="Disordered" evidence="6">
    <location>
        <begin position="401"/>
        <end position="431"/>
    </location>
</feature>